<dbReference type="Proteomes" id="UP000714275">
    <property type="component" value="Unassembled WGS sequence"/>
</dbReference>
<dbReference type="OrthoDB" id="2655622at2759"/>
<dbReference type="AlphaFoldDB" id="A0A9P7CX07"/>
<sequence length="504" mass="56437">MTRTTQTCKKTTGGPAKRGMLPRFKKFAGHAGTEVIKTVQSKAALPSGQKIILKPLCHNIFCVFCWDGGSLYECSICPRAVCAKCVAVPAEFEERIKDPDVHFICPGCHEMRGKGSRSDAMKPYFGFEDCGGTPVLAVPATIHGHIEMASRSQISSNPILVLHFVLTTLDPVGSPAAMMQHKLRPYRPKDSLQFHEIIFDIGTDEKADRHAESMKTLVDRLKLLEYERVEVFIYTHSETVRGDIWGGFAADEFAGRGKHRITISGDPVAYTVDDFFAGLFVGGIEDYVRGATLWMLICGHTVRMPNSFKMLKTCVKQYEVEHVFAFDATLFHACLTISLVIVYVRRVLVEGFEVQEVMHDLLQACPRLAMHSSIIHLHNPTAFRRRQPTMVEYHEGVKRAPTATASMTVSTYTFFHDSNRPFGNALPYQCSNCKCVRSWKHITSKHIALNESKFTCRSCGHTITYTKPEQSKIVLYSQGQNGQHTPRSGWLMSLTAEPRAPVDV</sequence>
<accession>A0A9P7CX07</accession>
<gene>
    <name evidence="1" type="ORF">EV702DRAFT_1202713</name>
</gene>
<evidence type="ECO:0000313" key="1">
    <source>
        <dbReference type="EMBL" id="KAG1769684.1"/>
    </source>
</evidence>
<comment type="caution">
    <text evidence="1">The sequence shown here is derived from an EMBL/GenBank/DDBJ whole genome shotgun (WGS) entry which is preliminary data.</text>
</comment>
<reference evidence="1" key="1">
    <citation type="journal article" date="2020" name="New Phytol.">
        <title>Comparative genomics reveals dynamic genome evolution in host specialist ectomycorrhizal fungi.</title>
        <authorList>
            <person name="Lofgren L.A."/>
            <person name="Nguyen N.H."/>
            <person name="Vilgalys R."/>
            <person name="Ruytinx J."/>
            <person name="Liao H.L."/>
            <person name="Branco S."/>
            <person name="Kuo A."/>
            <person name="LaButti K."/>
            <person name="Lipzen A."/>
            <person name="Andreopoulos W."/>
            <person name="Pangilinan J."/>
            <person name="Riley R."/>
            <person name="Hundley H."/>
            <person name="Na H."/>
            <person name="Barry K."/>
            <person name="Grigoriev I.V."/>
            <person name="Stajich J.E."/>
            <person name="Kennedy P.G."/>
        </authorList>
    </citation>
    <scope>NUCLEOTIDE SEQUENCE</scope>
    <source>
        <strain evidence="1">DOB743</strain>
    </source>
</reference>
<proteinExistence type="predicted"/>
<name>A0A9P7CX07_9AGAM</name>
<dbReference type="EMBL" id="JABBWD010000070">
    <property type="protein sequence ID" value="KAG1769684.1"/>
    <property type="molecule type" value="Genomic_DNA"/>
</dbReference>
<organism evidence="1 2">
    <name type="scientific">Suillus placidus</name>
    <dbReference type="NCBI Taxonomy" id="48579"/>
    <lineage>
        <taxon>Eukaryota</taxon>
        <taxon>Fungi</taxon>
        <taxon>Dikarya</taxon>
        <taxon>Basidiomycota</taxon>
        <taxon>Agaricomycotina</taxon>
        <taxon>Agaricomycetes</taxon>
        <taxon>Agaricomycetidae</taxon>
        <taxon>Boletales</taxon>
        <taxon>Suillineae</taxon>
        <taxon>Suillaceae</taxon>
        <taxon>Suillus</taxon>
    </lineage>
</organism>
<dbReference type="SUPFAM" id="SSF57903">
    <property type="entry name" value="FYVE/PHD zinc finger"/>
    <property type="match status" value="1"/>
</dbReference>
<evidence type="ECO:0000313" key="2">
    <source>
        <dbReference type="Proteomes" id="UP000714275"/>
    </source>
</evidence>
<keyword evidence="2" id="KW-1185">Reference proteome</keyword>
<dbReference type="InterPro" id="IPR011011">
    <property type="entry name" value="Znf_FYVE_PHD"/>
</dbReference>
<protein>
    <submittedName>
        <fullName evidence="1">Uncharacterized protein</fullName>
    </submittedName>
</protein>